<dbReference type="Gene3D" id="3.50.50.60">
    <property type="entry name" value="FAD/NAD(P)-binding domain"/>
    <property type="match status" value="1"/>
</dbReference>
<evidence type="ECO:0000256" key="2">
    <source>
        <dbReference type="ARBA" id="ARBA00022827"/>
    </source>
</evidence>
<dbReference type="EMBL" id="KV750933">
    <property type="protein sequence ID" value="OCL02531.1"/>
    <property type="molecule type" value="Genomic_DNA"/>
</dbReference>
<keyword evidence="3" id="KW-0560">Oxidoreductase</keyword>
<evidence type="ECO:0000313" key="4">
    <source>
        <dbReference type="EMBL" id="OCL02531.1"/>
    </source>
</evidence>
<protein>
    <recommendedName>
        <fullName evidence="6">Flavin-containing monooxygenase</fullName>
    </recommendedName>
</protein>
<sequence>MESFDLVVVGAGWYGLAAAKTYVELHPTEDVVVLESASTVGGVWAQHRLYPGLRSNNMLGTYEYPDFPMDSATFGVQPGEHIPGPVVHQYLT</sequence>
<dbReference type="SUPFAM" id="SSF51905">
    <property type="entry name" value="FAD/NAD(P)-binding domain"/>
    <property type="match status" value="1"/>
</dbReference>
<name>A0A8E2EQ22_9PEZI</name>
<dbReference type="PANTHER" id="PTHR23023">
    <property type="entry name" value="DIMETHYLANILINE MONOOXYGENASE"/>
    <property type="match status" value="1"/>
</dbReference>
<reference evidence="4 5" key="1">
    <citation type="journal article" date="2016" name="Nat. Commun.">
        <title>Ectomycorrhizal ecology is imprinted in the genome of the dominant symbiotic fungus Cenococcum geophilum.</title>
        <authorList>
            <consortium name="DOE Joint Genome Institute"/>
            <person name="Peter M."/>
            <person name="Kohler A."/>
            <person name="Ohm R.A."/>
            <person name="Kuo A."/>
            <person name="Krutzmann J."/>
            <person name="Morin E."/>
            <person name="Arend M."/>
            <person name="Barry K.W."/>
            <person name="Binder M."/>
            <person name="Choi C."/>
            <person name="Clum A."/>
            <person name="Copeland A."/>
            <person name="Grisel N."/>
            <person name="Haridas S."/>
            <person name="Kipfer T."/>
            <person name="LaButti K."/>
            <person name="Lindquist E."/>
            <person name="Lipzen A."/>
            <person name="Maire R."/>
            <person name="Meier B."/>
            <person name="Mihaltcheva S."/>
            <person name="Molinier V."/>
            <person name="Murat C."/>
            <person name="Poggeler S."/>
            <person name="Quandt C.A."/>
            <person name="Sperisen C."/>
            <person name="Tritt A."/>
            <person name="Tisserant E."/>
            <person name="Crous P.W."/>
            <person name="Henrissat B."/>
            <person name="Nehls U."/>
            <person name="Egli S."/>
            <person name="Spatafora J.W."/>
            <person name="Grigoriev I.V."/>
            <person name="Martin F.M."/>
        </authorList>
    </citation>
    <scope>NUCLEOTIDE SEQUENCE [LARGE SCALE GENOMIC DNA]</scope>
    <source>
        <strain evidence="4 5">CBS 207.34</strain>
    </source>
</reference>
<gene>
    <name evidence="4" type="ORF">AOQ84DRAFT_268633</name>
</gene>
<proteinExistence type="predicted"/>
<dbReference type="Proteomes" id="UP000250140">
    <property type="component" value="Unassembled WGS sequence"/>
</dbReference>
<keyword evidence="1" id="KW-0285">Flavoprotein</keyword>
<keyword evidence="5" id="KW-1185">Reference proteome</keyword>
<dbReference type="InterPro" id="IPR050346">
    <property type="entry name" value="FMO-like"/>
</dbReference>
<feature type="non-terminal residue" evidence="4">
    <location>
        <position position="92"/>
    </location>
</feature>
<dbReference type="AlphaFoldDB" id="A0A8E2EQ22"/>
<organism evidence="4 5">
    <name type="scientific">Glonium stellatum</name>
    <dbReference type="NCBI Taxonomy" id="574774"/>
    <lineage>
        <taxon>Eukaryota</taxon>
        <taxon>Fungi</taxon>
        <taxon>Dikarya</taxon>
        <taxon>Ascomycota</taxon>
        <taxon>Pezizomycotina</taxon>
        <taxon>Dothideomycetes</taxon>
        <taxon>Pleosporomycetidae</taxon>
        <taxon>Gloniales</taxon>
        <taxon>Gloniaceae</taxon>
        <taxon>Glonium</taxon>
    </lineage>
</organism>
<dbReference type="GO" id="GO:0016491">
    <property type="term" value="F:oxidoreductase activity"/>
    <property type="evidence" value="ECO:0007669"/>
    <property type="project" value="UniProtKB-KW"/>
</dbReference>
<evidence type="ECO:0008006" key="6">
    <source>
        <dbReference type="Google" id="ProtNLM"/>
    </source>
</evidence>
<evidence type="ECO:0000313" key="5">
    <source>
        <dbReference type="Proteomes" id="UP000250140"/>
    </source>
</evidence>
<dbReference type="Pfam" id="PF13450">
    <property type="entry name" value="NAD_binding_8"/>
    <property type="match status" value="1"/>
</dbReference>
<dbReference type="OrthoDB" id="2915840at2759"/>
<evidence type="ECO:0000256" key="3">
    <source>
        <dbReference type="ARBA" id="ARBA00023002"/>
    </source>
</evidence>
<keyword evidence="2" id="KW-0274">FAD</keyword>
<accession>A0A8E2EQ22</accession>
<dbReference type="InterPro" id="IPR036188">
    <property type="entry name" value="FAD/NAD-bd_sf"/>
</dbReference>
<evidence type="ECO:0000256" key="1">
    <source>
        <dbReference type="ARBA" id="ARBA00022630"/>
    </source>
</evidence>